<name>A0A3N0Z2T0_ANAGA</name>
<dbReference type="GO" id="GO:0035770">
    <property type="term" value="C:ribonucleoprotein granule"/>
    <property type="evidence" value="ECO:0007669"/>
    <property type="project" value="TreeGrafter"/>
</dbReference>
<dbReference type="InterPro" id="IPR013579">
    <property type="entry name" value="FAST_2"/>
</dbReference>
<keyword evidence="2" id="KW-0496">Mitochondrion</keyword>
<dbReference type="SMART" id="SM00952">
    <property type="entry name" value="RAP"/>
    <property type="match status" value="1"/>
</dbReference>
<dbReference type="GO" id="GO:0000963">
    <property type="term" value="P:mitochondrial RNA processing"/>
    <property type="evidence" value="ECO:0007669"/>
    <property type="project" value="TreeGrafter"/>
</dbReference>
<dbReference type="GO" id="GO:0005759">
    <property type="term" value="C:mitochondrial matrix"/>
    <property type="evidence" value="ECO:0007669"/>
    <property type="project" value="TreeGrafter"/>
</dbReference>
<reference evidence="4 5" key="1">
    <citation type="submission" date="2018-10" db="EMBL/GenBank/DDBJ databases">
        <title>Genome assembly for a Yunnan-Guizhou Plateau 3E fish, Anabarilius grahami (Regan), and its evolutionary and genetic applications.</title>
        <authorList>
            <person name="Jiang W."/>
        </authorList>
    </citation>
    <scope>NUCLEOTIDE SEQUENCE [LARGE SCALE GENOMIC DNA]</scope>
    <source>
        <strain evidence="4">AG-KIZ</strain>
        <tissue evidence="4">Muscle</tissue>
    </source>
</reference>
<dbReference type="OrthoDB" id="385235at2759"/>
<gene>
    <name evidence="4" type="ORF">DPX16_4808</name>
</gene>
<dbReference type="InterPro" id="IPR010622">
    <property type="entry name" value="FAST_Leu-rich"/>
</dbReference>
<protein>
    <submittedName>
        <fullName evidence="4">FAST kinase domain-containing protein 1, mitochondrial</fullName>
    </submittedName>
</protein>
<dbReference type="EMBL" id="RJVU01017065">
    <property type="protein sequence ID" value="ROL52258.1"/>
    <property type="molecule type" value="Genomic_DNA"/>
</dbReference>
<keyword evidence="4" id="KW-0808">Transferase</keyword>
<dbReference type="InterPro" id="IPR013584">
    <property type="entry name" value="RAP"/>
</dbReference>
<dbReference type="Pfam" id="PF08368">
    <property type="entry name" value="FAST_2"/>
    <property type="match status" value="1"/>
</dbReference>
<evidence type="ECO:0000256" key="2">
    <source>
        <dbReference type="ARBA" id="ARBA00023128"/>
    </source>
</evidence>
<comment type="subcellular location">
    <subcellularLocation>
        <location evidence="1">Mitochondrion</location>
    </subcellularLocation>
</comment>
<dbReference type="PROSITE" id="PS51286">
    <property type="entry name" value="RAP"/>
    <property type="match status" value="1"/>
</dbReference>
<dbReference type="GO" id="GO:0016301">
    <property type="term" value="F:kinase activity"/>
    <property type="evidence" value="ECO:0007669"/>
    <property type="project" value="UniProtKB-KW"/>
</dbReference>
<organism evidence="4 5">
    <name type="scientific">Anabarilius grahami</name>
    <name type="common">Kanglang fish</name>
    <name type="synonym">Barilius grahami</name>
    <dbReference type="NCBI Taxonomy" id="495550"/>
    <lineage>
        <taxon>Eukaryota</taxon>
        <taxon>Metazoa</taxon>
        <taxon>Chordata</taxon>
        <taxon>Craniata</taxon>
        <taxon>Vertebrata</taxon>
        <taxon>Euteleostomi</taxon>
        <taxon>Actinopterygii</taxon>
        <taxon>Neopterygii</taxon>
        <taxon>Teleostei</taxon>
        <taxon>Ostariophysi</taxon>
        <taxon>Cypriniformes</taxon>
        <taxon>Xenocyprididae</taxon>
        <taxon>Xenocypridinae</taxon>
        <taxon>Xenocypridinae incertae sedis</taxon>
        <taxon>Anabarilius</taxon>
    </lineage>
</organism>
<evidence type="ECO:0000259" key="3">
    <source>
        <dbReference type="PROSITE" id="PS51286"/>
    </source>
</evidence>
<evidence type="ECO:0000256" key="1">
    <source>
        <dbReference type="ARBA" id="ARBA00004173"/>
    </source>
</evidence>
<dbReference type="Proteomes" id="UP000281406">
    <property type="component" value="Unassembled WGS sequence"/>
</dbReference>
<dbReference type="AlphaFoldDB" id="A0A3N0Z2T0"/>
<keyword evidence="4" id="KW-0418">Kinase</keyword>
<dbReference type="PANTHER" id="PTHR21228:SF29">
    <property type="entry name" value="FAST KINASE DOMAIN-CONTAINING PROTEIN 1, MITOCHONDRIAL"/>
    <property type="match status" value="1"/>
</dbReference>
<dbReference type="PANTHER" id="PTHR21228">
    <property type="entry name" value="FAST LEU-RICH DOMAIN-CONTAINING"/>
    <property type="match status" value="1"/>
</dbReference>
<sequence>MDSPALHLLLLPESRAYLEYLVWMLRNGGLFSSVSEPEALTEVVKAPELMQVGQSTTEPGADLDLINLCSTDPFPTLKSFSSLPVLSGYLDVPVPSGHHLQPVTLPDFLIPSPSLVTTSPWIRWYHRCRQAPRLCSRHSLCVAYLPHLGLHLHQLGLRPSPLLHFGPPGPCLHLDLSARHHCLGSPLLHRLRCPSVRMLSCFLLVKTCQLFLFMRGYCKALTGQTAFRVSVSCEVDGSEDKLFHSRVVSRDQLLDQLQACSAEDQVFDVVGRNKAKLSVNHVSCAIGLLWQFQRERPQMLRTFEFVQNHPQFLTLRVLAENKISLMDDGSVVEMLYDVLRLKVEHHDSLVQQLVTEAWNRLERFQMMTLSKFAVCLSDQFLQHSPLMGQITQIVSQRLDSIQDARVLTPLMISIFALVSPQLRDALLKKADTLLDKMDPFHFNNPRRVVQFLRNIRYIHRPLLEKCNQLLLRNVAHLDAGHISIILGLYQSMQYNNCDFRLAAKQRLVELVDTSTDPATFTKLFASLGPMAGQGVREGLESTALLLADELNPHQALGLVETMEEMQCRNLQLINKMAAILFKNLETYRPVEIARITQSLILLRCQNPEIFSRLKAKLLRFLQGSVYPYEVTMLTRVLSMLPSRHLDEGVLSRVEAMLPQCNLNDLNTYAVVVAKWIRNDPSYRHNTPSKYVRLLQTLNRCGRERLHKLDHLDVVLEEVKYLSGEWFDEMLLEESMVTLQRLLDQISWTNAHDVAVYLTRTNYFCAVLLDRIASMTIGNIDKIHYSATYATLLPFAVLNYDPPMAEEFFDACIQHFTPYISSFDPHMLVLLAYALALADYFPEEVVREIFNVDFLAKLDAHLETLPDALNMRIRLRLMELNRAVCLECPEFQVPWFHERYCKRLQKRANSSISPIQQQIHKMLGDILGGINCAKVGVLTPYFYTVDFELVLDRHLQPIPYSEPSRLQITENGNVHWDSGSADRERTELPPGARRIALDFLDSKSFCKNSRHMKGEAMMKKRHLEILGYHVLQIPHFEWNSMELSTEDAWKEYLRKKIFAELP</sequence>
<dbReference type="InterPro" id="IPR050870">
    <property type="entry name" value="FAST_kinase"/>
</dbReference>
<proteinExistence type="predicted"/>
<evidence type="ECO:0000313" key="4">
    <source>
        <dbReference type="EMBL" id="ROL52258.1"/>
    </source>
</evidence>
<keyword evidence="5" id="KW-1185">Reference proteome</keyword>
<dbReference type="GO" id="GO:0003723">
    <property type="term" value="F:RNA binding"/>
    <property type="evidence" value="ECO:0007669"/>
    <property type="project" value="TreeGrafter"/>
</dbReference>
<evidence type="ECO:0000313" key="5">
    <source>
        <dbReference type="Proteomes" id="UP000281406"/>
    </source>
</evidence>
<feature type="domain" description="RAP" evidence="3">
    <location>
        <begin position="994"/>
        <end position="1054"/>
    </location>
</feature>
<accession>A0A3N0Z2T0</accession>
<dbReference type="Pfam" id="PF08373">
    <property type="entry name" value="RAP"/>
    <property type="match status" value="1"/>
</dbReference>
<dbReference type="Pfam" id="PF06743">
    <property type="entry name" value="FAST_1"/>
    <property type="match status" value="1"/>
</dbReference>
<comment type="caution">
    <text evidence="4">The sequence shown here is derived from an EMBL/GenBank/DDBJ whole genome shotgun (WGS) entry which is preliminary data.</text>
</comment>
<dbReference type="GO" id="GO:0044528">
    <property type="term" value="P:regulation of mitochondrial mRNA stability"/>
    <property type="evidence" value="ECO:0007669"/>
    <property type="project" value="InterPro"/>
</dbReference>